<dbReference type="PANTHER" id="PTHR15922">
    <property type="entry name" value="NEUROBLASTOMA-AMPLIFIED SEQUENCE"/>
    <property type="match status" value="1"/>
</dbReference>
<dbReference type="GO" id="GO:0000149">
    <property type="term" value="F:SNARE binding"/>
    <property type="evidence" value="ECO:0007669"/>
    <property type="project" value="TreeGrafter"/>
</dbReference>
<dbReference type="InterPro" id="IPR015943">
    <property type="entry name" value="WD40/YVTN_repeat-like_dom_sf"/>
</dbReference>
<keyword evidence="3" id="KW-1185">Reference proteome</keyword>
<feature type="region of interest" description="Disordered" evidence="1">
    <location>
        <begin position="438"/>
        <end position="458"/>
    </location>
</feature>
<dbReference type="RefSeq" id="XP_011497218.1">
    <property type="nucleotide sequence ID" value="XM_011498916.1"/>
</dbReference>
<evidence type="ECO:0000256" key="1">
    <source>
        <dbReference type="SAM" id="MobiDB-lite"/>
    </source>
</evidence>
<gene>
    <name evidence="4" type="primary">LOC105361665</name>
</gene>
<dbReference type="Proteomes" id="UP000695007">
    <property type="component" value="Unplaced"/>
</dbReference>
<dbReference type="GO" id="GO:0070939">
    <property type="term" value="C:Dsl1/NZR complex"/>
    <property type="evidence" value="ECO:0007669"/>
    <property type="project" value="TreeGrafter"/>
</dbReference>
<dbReference type="Pfam" id="PF15492">
    <property type="entry name" value="Nbas_N"/>
    <property type="match status" value="1"/>
</dbReference>
<dbReference type="KEGG" id="csol:105361665"/>
<protein>
    <submittedName>
        <fullName evidence="4">Neuroblastoma-amplified sequence-like</fullName>
    </submittedName>
</protein>
<feature type="domain" description="Neuroblastoma-amplified sequence N-terminal" evidence="2">
    <location>
        <begin position="71"/>
        <end position="345"/>
    </location>
</feature>
<proteinExistence type="predicted"/>
<dbReference type="GeneID" id="105361665"/>
<dbReference type="InterPro" id="IPR029145">
    <property type="entry name" value="NBAS_N"/>
</dbReference>
<evidence type="ECO:0000313" key="3">
    <source>
        <dbReference type="Proteomes" id="UP000695007"/>
    </source>
</evidence>
<accession>A0AAJ7DUT7</accession>
<dbReference type="PANTHER" id="PTHR15922:SF2">
    <property type="entry name" value="NBAS SUBUNIT OF NRZ TETHERING COMPLEX"/>
    <property type="match status" value="1"/>
</dbReference>
<dbReference type="Gene3D" id="2.130.10.10">
    <property type="entry name" value="YVTN repeat-like/Quinoprotein amine dehydrogenase"/>
    <property type="match status" value="1"/>
</dbReference>
<name>A0AAJ7DUT7_9HYME</name>
<dbReference type="SUPFAM" id="SSF50978">
    <property type="entry name" value="WD40 repeat-like"/>
    <property type="match status" value="1"/>
</dbReference>
<sequence>MIENNDTSNDSILYEVIEYLIRKQEPEITKYKNDSVILPTPGNIKNALRYLNNRYSLPESISQQISYTLPWKFAIGNKGNILAIVQENIIEIRKSKDEYSSIFGKASVPKDAFPQWRKLAWSPDGLILVLASSNGYLSFYNSFGNNIFNINPKSVSQNPQILEAGDAIASIIFKQPNVKIENCDYEFIRITYSGLLKSYYICGNEFSENHEFSFGNFYRNGVNCVAYSNKHNMFFVAGNSVSQNLTCTASQIGLTCWRTLIDHPYYKLSISMQDYEIYKSPFSIWNFIPIIKNRSQSVIFKTSISPNNCLISCLHTDGTISIWSLPTLKLQKQWKLLEQSNYNAKSPLKMTKCKKSLNDVTEFQPLDIGWWSDNTIIIARYSGSVSVCSINSLQNLLGTSPEFLYNYPQIAELSQEKGFLCLDCEIFVTSTKRSRESNNEEYASELSSDSEKDEDESKPVTILSYTTNLMQSVLYSITDIENFQPKRKKSKVCHRTYRLLGLKSTTPEELYSRKIEIEEYEEALALATNYNLDPDLVYQTQWRKSEFSINAIQKFLSKVTKRSWVLNECISRVPENLEATRELINFGLRGANLETLISIGIKDDGKFVSTEINNDVDNHLSNLESNQMQKNNETLNAITMDKLNESQKELIKYRMQLLNHLDKLKTYEILLGSTNKFDKKFYEEFRQLSPVENAIRFAKKNNCQGVEIMFTYYGIKLIPHWLAIISFFPETLNPEKYQKLLPECDIEGRLFLLYQEELRQKDWVERSTFCNIILDNNDDVEFIYESRRSLAIYRNKELTQAVLQKWYKTRAYEIERDCCLVDNALILINIGKSHNITGLEDLLLELETLADLVYKVNLEDLSLTEVEKLNDLEKVKLLMTKCNEKNFVLNIKTMLLPYSRRRKRYLDDTLKKDLLCEYLVFLSTTDLTLPIKFFEYLKSSYDFEILDSIENINELAIDCIYACTDVEMYTKAKVIFDDTVIHLNGRKDSSKKYDELEKELKCLHTLNQYQIKIPLYRIVESKQNFSDAKALFIQMADNLIKIPSLQNDKDWSQILNDMIYLKEQIFSCLDIETCFEITMIMRLKSGSKTVIQGCTSLIEMKKTEGTHLKVSYEKATELVLQASNEYFNNSKSLRDPYMNLAKDCLDLITEDNERVKDEYDLIQALEILNEFQINVLPLQVRMTHERLKFIEDCLNSRHDSYKNIQKLINLAKYLRIEPKNIHLREGKILNLIAKKAFDIKDYNFCSSIIKNMMVCNYYLSWNIALDLAYCNEYDDLKFRYNCIWFAINNGPSEIIENLMKYANLLQIQILNSDLENCLSTQNENSDVHNLNKDFNDELQVENNELVPKIVQTSTNLVKSSAQIVKQSTFDLIKNAGNKNFWKSKLNFTFMDNFQKNVAEDEIIEMERENQLQKFPCFYETLHENCGISNLDTKYSKYFKNDDNSKLKLCQILLRISLLSETASYGTEISNINHLLHECVEYTITEDCMLGLSYLLNLDDDFLINNKNISESFPQIELYYQMLAYFYSIKLYSRINSEIQKALLYDPIELIQQMATIKIINDTDNSNHKFKQQINISNNKLNIKEKLTLEYIHASAEADEWNNWGDEWIETCDSMSNTIETNNCPNFLHFTNDNLSIEKFYETFEEELSKIHSIDDYRKMKQMLIQWSNINNVDFENTYSNLTSKMIIRLIDISKNNNNNNEKVLKIIKDLLQEKLISQKIFIQLLHEQKNIFSCEQYIYLQLCSKELSLQQEAIDYIKKNYKTLDLNTEILQEIFFNNLTCLFNVSHDLYYRILEEVFVNCSLPEIENNIKLLIENLVKQKNIPHAIVLLNQLEDIPPSLSTYENCINILLRK</sequence>
<dbReference type="GO" id="GO:0006890">
    <property type="term" value="P:retrograde vesicle-mediated transport, Golgi to endoplasmic reticulum"/>
    <property type="evidence" value="ECO:0007669"/>
    <property type="project" value="TreeGrafter"/>
</dbReference>
<dbReference type="InterPro" id="IPR036322">
    <property type="entry name" value="WD40_repeat_dom_sf"/>
</dbReference>
<evidence type="ECO:0000313" key="4">
    <source>
        <dbReference type="RefSeq" id="XP_011497218.1"/>
    </source>
</evidence>
<evidence type="ECO:0000259" key="2">
    <source>
        <dbReference type="Pfam" id="PF15492"/>
    </source>
</evidence>
<organism evidence="3 4">
    <name type="scientific">Ceratosolen solmsi marchali</name>
    <dbReference type="NCBI Taxonomy" id="326594"/>
    <lineage>
        <taxon>Eukaryota</taxon>
        <taxon>Metazoa</taxon>
        <taxon>Ecdysozoa</taxon>
        <taxon>Arthropoda</taxon>
        <taxon>Hexapoda</taxon>
        <taxon>Insecta</taxon>
        <taxon>Pterygota</taxon>
        <taxon>Neoptera</taxon>
        <taxon>Endopterygota</taxon>
        <taxon>Hymenoptera</taxon>
        <taxon>Apocrita</taxon>
        <taxon>Proctotrupomorpha</taxon>
        <taxon>Chalcidoidea</taxon>
        <taxon>Agaonidae</taxon>
        <taxon>Agaoninae</taxon>
        <taxon>Ceratosolen</taxon>
    </lineage>
</organism>
<reference evidence="4" key="1">
    <citation type="submission" date="2025-08" db="UniProtKB">
        <authorList>
            <consortium name="RefSeq"/>
        </authorList>
    </citation>
    <scope>IDENTIFICATION</scope>
</reference>